<dbReference type="SUPFAM" id="SSF52047">
    <property type="entry name" value="RNI-like"/>
    <property type="match status" value="1"/>
</dbReference>
<keyword evidence="3" id="KW-1185">Reference proteome</keyword>
<dbReference type="InterPro" id="IPR001810">
    <property type="entry name" value="F-box_dom"/>
</dbReference>
<dbReference type="GeneID" id="35440297"/>
<feature type="domain" description="F-box" evidence="1">
    <location>
        <begin position="5"/>
        <end position="54"/>
    </location>
</feature>
<evidence type="ECO:0000313" key="3">
    <source>
        <dbReference type="Proteomes" id="UP000242254"/>
    </source>
</evidence>
<proteinExistence type="predicted"/>
<protein>
    <recommendedName>
        <fullName evidence="1">F-box domain-containing protein</fullName>
    </recommendedName>
</protein>
<name>A0A2G4SMK1_RHIZD</name>
<reference evidence="2 3" key="1">
    <citation type="journal article" date="2016" name="Proc. Natl. Acad. Sci. U.S.A.">
        <title>Lipid metabolic changes in an early divergent fungus govern the establishment of a mutualistic symbiosis with endobacteria.</title>
        <authorList>
            <person name="Lastovetsky O.A."/>
            <person name="Gaspar M.L."/>
            <person name="Mondo S.J."/>
            <person name="LaButti K.M."/>
            <person name="Sandor L."/>
            <person name="Grigoriev I.V."/>
            <person name="Henry S.A."/>
            <person name="Pawlowska T.E."/>
        </authorList>
    </citation>
    <scope>NUCLEOTIDE SEQUENCE [LARGE SCALE GENOMIC DNA]</scope>
    <source>
        <strain evidence="2 3">ATCC 52813</strain>
    </source>
</reference>
<sequence>MPGFNEIPSEILQQIFAYAQKNFKYKESWMVQYQLVCKRWNQVARTCLYSTVYIYSNKDMEKFLHCMKNSSAGRLARTIFFDRRYKEYETAELYVNELVEVCPNVERVKGFIRNYDFWRALATAASKHWPHIKELTNPFDLTEHRNYFDCYNILISLFRHSLTHVYLPPEHPSTPIMKELCQRLPEFSNLTHLIIDKMEIFWSLIDYDEIIQLCPNLTSLIVNSKTPYSDVGSRIPTTPEILSTQPHRNIKSLRVCRVSHLGIVEYIMHKFPNLQNLELISYNYPRFEYQLESYFDNIGDRFIEYLNSIQTYEINATGSFSLLEAYVKHKPNAHIHLYTALTRFPKLYLKQTSIEKTPYICLIDMLENKEKFLQTLKKYQHNVTTFTLSLERGHSNSTVWIEDILTTCTQMKTFHYGASKSFQPPSQAAIDANVPLNSTLDTLTLRVRAVESGSLAGYLRLLPS</sequence>
<accession>A0A2G4SMK1</accession>
<dbReference type="RefSeq" id="XP_023463702.1">
    <property type="nucleotide sequence ID" value="XM_023609307.1"/>
</dbReference>
<evidence type="ECO:0000259" key="1">
    <source>
        <dbReference type="Pfam" id="PF12937"/>
    </source>
</evidence>
<dbReference type="EMBL" id="KZ303856">
    <property type="protein sequence ID" value="PHZ09994.1"/>
    <property type="molecule type" value="Genomic_DNA"/>
</dbReference>
<dbReference type="AlphaFoldDB" id="A0A2G4SMK1"/>
<gene>
    <name evidence="2" type="ORF">RHIMIDRAFT_240102</name>
</gene>
<organism evidence="2 3">
    <name type="scientific">Rhizopus microsporus ATCC 52813</name>
    <dbReference type="NCBI Taxonomy" id="1340429"/>
    <lineage>
        <taxon>Eukaryota</taxon>
        <taxon>Fungi</taxon>
        <taxon>Fungi incertae sedis</taxon>
        <taxon>Mucoromycota</taxon>
        <taxon>Mucoromycotina</taxon>
        <taxon>Mucoromycetes</taxon>
        <taxon>Mucorales</taxon>
        <taxon>Mucorineae</taxon>
        <taxon>Rhizopodaceae</taxon>
        <taxon>Rhizopus</taxon>
    </lineage>
</organism>
<evidence type="ECO:0000313" key="2">
    <source>
        <dbReference type="EMBL" id="PHZ09994.1"/>
    </source>
</evidence>
<dbReference type="Proteomes" id="UP000242254">
    <property type="component" value="Unassembled WGS sequence"/>
</dbReference>
<dbReference type="Gene3D" id="3.80.10.10">
    <property type="entry name" value="Ribonuclease Inhibitor"/>
    <property type="match status" value="1"/>
</dbReference>
<feature type="non-terminal residue" evidence="2">
    <location>
        <position position="464"/>
    </location>
</feature>
<dbReference type="InterPro" id="IPR032675">
    <property type="entry name" value="LRR_dom_sf"/>
</dbReference>
<dbReference type="Pfam" id="PF12937">
    <property type="entry name" value="F-box-like"/>
    <property type="match status" value="1"/>
</dbReference>